<evidence type="ECO:0008006" key="3">
    <source>
        <dbReference type="Google" id="ProtNLM"/>
    </source>
</evidence>
<evidence type="ECO:0000313" key="1">
    <source>
        <dbReference type="EMBL" id="GAA2347926.1"/>
    </source>
</evidence>
<protein>
    <recommendedName>
        <fullName evidence="3">DUF1579 domain-containing protein</fullName>
    </recommendedName>
</protein>
<accession>A0ABP5T9C5</accession>
<dbReference type="EMBL" id="BAAARV010000026">
    <property type="protein sequence ID" value="GAA2347926.1"/>
    <property type="molecule type" value="Genomic_DNA"/>
</dbReference>
<evidence type="ECO:0000313" key="2">
    <source>
        <dbReference type="Proteomes" id="UP001501444"/>
    </source>
</evidence>
<sequence length="151" mass="17026">MSEVRRRLGPLLGMWNMTATVDGKVMMRGWTSFAWADDGEFLVQRSDADPPGDDVSDDWADHSPFPTTSVIGFDDTTKTFTMLYSDARGVLRVYGMDLDAGTWRIWRAAEGFNQRFTGTVAADGKRITAAWEMSQDGLKWTKDFDMSYTRG</sequence>
<dbReference type="RefSeq" id="WP_344613567.1">
    <property type="nucleotide sequence ID" value="NZ_BAAARV010000026.1"/>
</dbReference>
<organism evidence="1 2">
    <name type="scientific">Dactylosporangium salmoneum</name>
    <dbReference type="NCBI Taxonomy" id="53361"/>
    <lineage>
        <taxon>Bacteria</taxon>
        <taxon>Bacillati</taxon>
        <taxon>Actinomycetota</taxon>
        <taxon>Actinomycetes</taxon>
        <taxon>Micromonosporales</taxon>
        <taxon>Micromonosporaceae</taxon>
        <taxon>Dactylosporangium</taxon>
    </lineage>
</organism>
<reference evidence="2" key="1">
    <citation type="journal article" date="2019" name="Int. J. Syst. Evol. Microbiol.">
        <title>The Global Catalogue of Microorganisms (GCM) 10K type strain sequencing project: providing services to taxonomists for standard genome sequencing and annotation.</title>
        <authorList>
            <consortium name="The Broad Institute Genomics Platform"/>
            <consortium name="The Broad Institute Genome Sequencing Center for Infectious Disease"/>
            <person name="Wu L."/>
            <person name="Ma J."/>
        </authorList>
    </citation>
    <scope>NUCLEOTIDE SEQUENCE [LARGE SCALE GENOMIC DNA]</scope>
    <source>
        <strain evidence="2">JCM 3272</strain>
    </source>
</reference>
<gene>
    <name evidence="1" type="ORF">GCM10010170_036080</name>
</gene>
<keyword evidence="2" id="KW-1185">Reference proteome</keyword>
<proteinExistence type="predicted"/>
<dbReference type="Proteomes" id="UP001501444">
    <property type="component" value="Unassembled WGS sequence"/>
</dbReference>
<name>A0ABP5T9C5_9ACTN</name>
<comment type="caution">
    <text evidence="1">The sequence shown here is derived from an EMBL/GenBank/DDBJ whole genome shotgun (WGS) entry which is preliminary data.</text>
</comment>